<evidence type="ECO:0000313" key="1">
    <source>
        <dbReference type="EMBL" id="CAI9732014.1"/>
    </source>
</evidence>
<protein>
    <submittedName>
        <fullName evidence="1">Uncharacterized protein</fullName>
    </submittedName>
</protein>
<organism evidence="1 2">
    <name type="scientific">Octopus vulgaris</name>
    <name type="common">Common octopus</name>
    <dbReference type="NCBI Taxonomy" id="6645"/>
    <lineage>
        <taxon>Eukaryota</taxon>
        <taxon>Metazoa</taxon>
        <taxon>Spiralia</taxon>
        <taxon>Lophotrochozoa</taxon>
        <taxon>Mollusca</taxon>
        <taxon>Cephalopoda</taxon>
        <taxon>Coleoidea</taxon>
        <taxon>Octopodiformes</taxon>
        <taxon>Octopoda</taxon>
        <taxon>Incirrata</taxon>
        <taxon>Octopodidae</taxon>
        <taxon>Octopus</taxon>
    </lineage>
</organism>
<sequence>MKYPSSKNRDVDFFRRDADILTKSRLDDAGMFSLDIPAGLKASCEVSGKITVAKNPHNIGEELISSCCKDIMSNVLGAEFFFPVKYAVLTWIEMARSYPDVEKMTTKALIPFPTTYECKTAFSTFLAIKTKSRNRVGVTPEMRVAFSKTEPNTEELVTVLQIK</sequence>
<dbReference type="EMBL" id="OX597826">
    <property type="protein sequence ID" value="CAI9732014.1"/>
    <property type="molecule type" value="Genomic_DNA"/>
</dbReference>
<dbReference type="PANTHER" id="PTHR45913:SF22">
    <property type="entry name" value="SCAN BOX DOMAIN-CONTAINING PROTEIN"/>
    <property type="match status" value="1"/>
</dbReference>
<dbReference type="PANTHER" id="PTHR45913">
    <property type="entry name" value="EPM2A-INTERACTING PROTEIN 1"/>
    <property type="match status" value="1"/>
</dbReference>
<accession>A0AA36BDG8</accession>
<keyword evidence="2" id="KW-1185">Reference proteome</keyword>
<name>A0AA36BDG8_OCTVU</name>
<dbReference type="AlphaFoldDB" id="A0AA36BDG8"/>
<dbReference type="Proteomes" id="UP001162480">
    <property type="component" value="Chromosome 13"/>
</dbReference>
<proteinExistence type="predicted"/>
<reference evidence="1" key="1">
    <citation type="submission" date="2023-08" db="EMBL/GenBank/DDBJ databases">
        <authorList>
            <person name="Alioto T."/>
            <person name="Alioto T."/>
            <person name="Gomez Garrido J."/>
        </authorList>
    </citation>
    <scope>NUCLEOTIDE SEQUENCE</scope>
</reference>
<evidence type="ECO:0000313" key="2">
    <source>
        <dbReference type="Proteomes" id="UP001162480"/>
    </source>
</evidence>
<gene>
    <name evidence="1" type="ORF">OCTVUL_1B030249</name>
</gene>